<keyword evidence="1" id="KW-0229">DNA integration</keyword>
<dbReference type="InterPro" id="IPR010998">
    <property type="entry name" value="Integrase_recombinase_N"/>
</dbReference>
<name>A0A014PX47_9GAMM</name>
<evidence type="ECO:0000313" key="8">
    <source>
        <dbReference type="Proteomes" id="UP000019918"/>
    </source>
</evidence>
<dbReference type="GO" id="GO:0006310">
    <property type="term" value="P:DNA recombination"/>
    <property type="evidence" value="ECO:0007669"/>
    <property type="project" value="UniProtKB-KW"/>
</dbReference>
<dbReference type="InterPro" id="IPR024457">
    <property type="entry name" value="Putative_integrase_N"/>
</dbReference>
<gene>
    <name evidence="7" type="ORF">BG55_10005</name>
</gene>
<dbReference type="SUPFAM" id="SSF56349">
    <property type="entry name" value="DNA breaking-rejoining enzymes"/>
    <property type="match status" value="1"/>
</dbReference>
<keyword evidence="2 4" id="KW-0238">DNA-binding</keyword>
<evidence type="ECO:0000259" key="6">
    <source>
        <dbReference type="PROSITE" id="PS51900"/>
    </source>
</evidence>
<dbReference type="STRING" id="69222.BG55_10005"/>
<keyword evidence="3" id="KW-0233">DNA recombination</keyword>
<proteinExistence type="predicted"/>
<dbReference type="RefSeq" id="WP_034936863.1">
    <property type="nucleotide sequence ID" value="NZ_JFHN01000045.1"/>
</dbReference>
<dbReference type="GO" id="GO:0015074">
    <property type="term" value="P:DNA integration"/>
    <property type="evidence" value="ECO:0007669"/>
    <property type="project" value="UniProtKB-KW"/>
</dbReference>
<sequence>MSKLSREMKTLAKQAGGSFKTVHDRTRIIERFCRHLIALNIQVRDVQHLKAKHIENYIADRQATGIAVRTLHNDMSALRTVFRLSGREKIVTSIRLTNKALGLSGASRAGTKYAIPEERFQAVLQSAQQHDQGLASAIRLARLLGLRSQEAVQCASSLKTWQKQLERNQSTLTIVFGTKGGRPRETRIIDRTAVQQAVNDALLVAKTRNGKLIDKPDLKTAMNFWRSHTTRLGLTGHYSPHSLRYAWAQDAIRYYLSQGFSRNEARALTSMDLGHGDGRGRYVERVYARKENAQ</sequence>
<comment type="caution">
    <text evidence="7">The sequence shown here is derived from an EMBL/GenBank/DDBJ whole genome shotgun (WGS) entry which is preliminary data.</text>
</comment>
<evidence type="ECO:0000313" key="7">
    <source>
        <dbReference type="EMBL" id="EXU75507.1"/>
    </source>
</evidence>
<dbReference type="Pfam" id="PF12834">
    <property type="entry name" value="Phage_int_SAM_2"/>
    <property type="match status" value="1"/>
</dbReference>
<accession>A0A014PX47</accession>
<protein>
    <submittedName>
        <fullName evidence="7">DNA-binding protein</fullName>
    </submittedName>
</protein>
<dbReference type="GO" id="GO:0003677">
    <property type="term" value="F:DNA binding"/>
    <property type="evidence" value="ECO:0007669"/>
    <property type="project" value="UniProtKB-UniRule"/>
</dbReference>
<dbReference type="PROSITE" id="PS51900">
    <property type="entry name" value="CB"/>
    <property type="match status" value="1"/>
</dbReference>
<evidence type="ECO:0000259" key="5">
    <source>
        <dbReference type="PROSITE" id="PS51898"/>
    </source>
</evidence>
<feature type="domain" description="Core-binding (CB)" evidence="6">
    <location>
        <begin position="1"/>
        <end position="86"/>
    </location>
</feature>
<dbReference type="InterPro" id="IPR002104">
    <property type="entry name" value="Integrase_catalytic"/>
</dbReference>
<evidence type="ECO:0000256" key="1">
    <source>
        <dbReference type="ARBA" id="ARBA00022908"/>
    </source>
</evidence>
<evidence type="ECO:0000256" key="3">
    <source>
        <dbReference type="ARBA" id="ARBA00023172"/>
    </source>
</evidence>
<dbReference type="InterPro" id="IPR024456">
    <property type="entry name" value="Integrase_catalytic_putative"/>
</dbReference>
<dbReference type="PATRIC" id="fig|69222.5.peg.2059"/>
<evidence type="ECO:0000256" key="4">
    <source>
        <dbReference type="PROSITE-ProRule" id="PRU01248"/>
    </source>
</evidence>
<dbReference type="Proteomes" id="UP000019918">
    <property type="component" value="Unassembled WGS sequence"/>
</dbReference>
<evidence type="ECO:0000256" key="2">
    <source>
        <dbReference type="ARBA" id="ARBA00023125"/>
    </source>
</evidence>
<reference evidence="7 8" key="1">
    <citation type="submission" date="2014-02" db="EMBL/GenBank/DDBJ databases">
        <title>Draft genome of Erwinia mallotivora strain BT-MARDI, a papaya dieback pathogen.</title>
        <authorList>
            <person name="Redzuan R."/>
            <person name="Abu Bakar N."/>
            <person name="Badrun R."/>
            <person name="Mohd Raih M.F."/>
            <person name="Rozano L."/>
            <person name="Mat Amin N."/>
        </authorList>
    </citation>
    <scope>NUCLEOTIDE SEQUENCE [LARGE SCALE GENOMIC DNA]</scope>
    <source>
        <strain evidence="7 8">BT-MARDI</strain>
    </source>
</reference>
<dbReference type="InterPro" id="IPR011010">
    <property type="entry name" value="DNA_brk_join_enz"/>
</dbReference>
<keyword evidence="8" id="KW-1185">Reference proteome</keyword>
<dbReference type="InterPro" id="IPR013762">
    <property type="entry name" value="Integrase-like_cat_sf"/>
</dbReference>
<dbReference type="Gene3D" id="1.10.443.10">
    <property type="entry name" value="Intergrase catalytic core"/>
    <property type="match status" value="1"/>
</dbReference>
<organism evidence="7 8">
    <name type="scientific">Erwinia mallotivora</name>
    <dbReference type="NCBI Taxonomy" id="69222"/>
    <lineage>
        <taxon>Bacteria</taxon>
        <taxon>Pseudomonadati</taxon>
        <taxon>Pseudomonadota</taxon>
        <taxon>Gammaproteobacteria</taxon>
        <taxon>Enterobacterales</taxon>
        <taxon>Erwiniaceae</taxon>
        <taxon>Erwinia</taxon>
    </lineage>
</organism>
<dbReference type="OrthoDB" id="6441149at2"/>
<dbReference type="EMBL" id="JFHN01000045">
    <property type="protein sequence ID" value="EXU75507.1"/>
    <property type="molecule type" value="Genomic_DNA"/>
</dbReference>
<dbReference type="PROSITE" id="PS51898">
    <property type="entry name" value="TYR_RECOMBINASE"/>
    <property type="match status" value="1"/>
</dbReference>
<dbReference type="AlphaFoldDB" id="A0A014PX47"/>
<feature type="domain" description="Tyr recombinase" evidence="5">
    <location>
        <begin position="110"/>
        <end position="294"/>
    </location>
</feature>
<dbReference type="Pfam" id="PF12835">
    <property type="entry name" value="Integrase_1"/>
    <property type="match status" value="1"/>
</dbReference>
<dbReference type="Gene3D" id="1.10.150.130">
    <property type="match status" value="1"/>
</dbReference>
<dbReference type="InterPro" id="IPR044068">
    <property type="entry name" value="CB"/>
</dbReference>